<dbReference type="AlphaFoldDB" id="B3MWM5"/>
<dbReference type="InParanoid" id="B3MWM5"/>
<evidence type="ECO:0000313" key="1">
    <source>
        <dbReference type="EMBL" id="EDV35010.1"/>
    </source>
</evidence>
<keyword evidence="2" id="KW-1185">Reference proteome</keyword>
<evidence type="ECO:0000313" key="2">
    <source>
        <dbReference type="Proteomes" id="UP000007801"/>
    </source>
</evidence>
<proteinExistence type="predicted"/>
<dbReference type="EMBL" id="CH902625">
    <property type="protein sequence ID" value="EDV35010.1"/>
    <property type="molecule type" value="Genomic_DNA"/>
</dbReference>
<dbReference type="HOGENOM" id="CLU_2707344_0_0_1"/>
<accession>B3MWM5</accession>
<name>B3MWM5_DROAN</name>
<protein>
    <submittedName>
        <fullName evidence="1">Uncharacterized protein</fullName>
    </submittedName>
</protein>
<sequence>MVSRVVKNKEQPEDIKGINTRSKTAILQSPSKRLKEHKKLVVRMKVMAKQGQMDNTIMVKVEKNTSIQSLKML</sequence>
<organism evidence="1 2">
    <name type="scientific">Drosophila ananassae</name>
    <name type="common">Fruit fly</name>
    <dbReference type="NCBI Taxonomy" id="7217"/>
    <lineage>
        <taxon>Eukaryota</taxon>
        <taxon>Metazoa</taxon>
        <taxon>Ecdysozoa</taxon>
        <taxon>Arthropoda</taxon>
        <taxon>Hexapoda</taxon>
        <taxon>Insecta</taxon>
        <taxon>Pterygota</taxon>
        <taxon>Neoptera</taxon>
        <taxon>Endopterygota</taxon>
        <taxon>Diptera</taxon>
        <taxon>Brachycera</taxon>
        <taxon>Muscomorpha</taxon>
        <taxon>Ephydroidea</taxon>
        <taxon>Drosophilidae</taxon>
        <taxon>Drosophila</taxon>
        <taxon>Sophophora</taxon>
    </lineage>
</organism>
<reference evidence="1 2" key="1">
    <citation type="journal article" date="2007" name="Nature">
        <title>Evolution of genes and genomes on the Drosophila phylogeny.</title>
        <authorList>
            <consortium name="Drosophila 12 Genomes Consortium"/>
            <person name="Clark A.G."/>
            <person name="Eisen M.B."/>
            <person name="Smith D.R."/>
            <person name="Bergman C.M."/>
            <person name="Oliver B."/>
            <person name="Markow T.A."/>
            <person name="Kaufman T.C."/>
            <person name="Kellis M."/>
            <person name="Gelbart W."/>
            <person name="Iyer V.N."/>
            <person name="Pollard D.A."/>
            <person name="Sackton T.B."/>
            <person name="Larracuente A.M."/>
            <person name="Singh N.D."/>
            <person name="Abad J.P."/>
            <person name="Abt D.N."/>
            <person name="Adryan B."/>
            <person name="Aguade M."/>
            <person name="Akashi H."/>
            <person name="Anderson W.W."/>
            <person name="Aquadro C.F."/>
            <person name="Ardell D.H."/>
            <person name="Arguello R."/>
            <person name="Artieri C.G."/>
            <person name="Barbash D.A."/>
            <person name="Barker D."/>
            <person name="Barsanti P."/>
            <person name="Batterham P."/>
            <person name="Batzoglou S."/>
            <person name="Begun D."/>
            <person name="Bhutkar A."/>
            <person name="Blanco E."/>
            <person name="Bosak S.A."/>
            <person name="Bradley R.K."/>
            <person name="Brand A.D."/>
            <person name="Brent M.R."/>
            <person name="Brooks A.N."/>
            <person name="Brown R.H."/>
            <person name="Butlin R.K."/>
            <person name="Caggese C."/>
            <person name="Calvi B.R."/>
            <person name="Bernardo de Carvalho A."/>
            <person name="Caspi A."/>
            <person name="Castrezana S."/>
            <person name="Celniker S.E."/>
            <person name="Chang J.L."/>
            <person name="Chapple C."/>
            <person name="Chatterji S."/>
            <person name="Chinwalla A."/>
            <person name="Civetta A."/>
            <person name="Clifton S.W."/>
            <person name="Comeron J.M."/>
            <person name="Costello J.C."/>
            <person name="Coyne J.A."/>
            <person name="Daub J."/>
            <person name="David R.G."/>
            <person name="Delcher A.L."/>
            <person name="Delehaunty K."/>
            <person name="Do C.B."/>
            <person name="Ebling H."/>
            <person name="Edwards K."/>
            <person name="Eickbush T."/>
            <person name="Evans J.D."/>
            <person name="Filipski A."/>
            <person name="Findeiss S."/>
            <person name="Freyhult E."/>
            <person name="Fulton L."/>
            <person name="Fulton R."/>
            <person name="Garcia A.C."/>
            <person name="Gardiner A."/>
            <person name="Garfield D.A."/>
            <person name="Garvin B.E."/>
            <person name="Gibson G."/>
            <person name="Gilbert D."/>
            <person name="Gnerre S."/>
            <person name="Godfrey J."/>
            <person name="Good R."/>
            <person name="Gotea V."/>
            <person name="Gravely B."/>
            <person name="Greenberg A.J."/>
            <person name="Griffiths-Jones S."/>
            <person name="Gross S."/>
            <person name="Guigo R."/>
            <person name="Gustafson E.A."/>
            <person name="Haerty W."/>
            <person name="Hahn M.W."/>
            <person name="Halligan D.L."/>
            <person name="Halpern A.L."/>
            <person name="Halter G.M."/>
            <person name="Han M.V."/>
            <person name="Heger A."/>
            <person name="Hillier L."/>
            <person name="Hinrichs A.S."/>
            <person name="Holmes I."/>
            <person name="Hoskins R.A."/>
            <person name="Hubisz M.J."/>
            <person name="Hultmark D."/>
            <person name="Huntley M.A."/>
            <person name="Jaffe D.B."/>
            <person name="Jagadeeshan S."/>
            <person name="Jeck W.R."/>
            <person name="Johnson J."/>
            <person name="Jones C.D."/>
            <person name="Jordan W.C."/>
            <person name="Karpen G.H."/>
            <person name="Kataoka E."/>
            <person name="Keightley P.D."/>
            <person name="Kheradpour P."/>
            <person name="Kirkness E.F."/>
            <person name="Koerich L.B."/>
            <person name="Kristiansen K."/>
            <person name="Kudrna D."/>
            <person name="Kulathinal R.J."/>
            <person name="Kumar S."/>
            <person name="Kwok R."/>
            <person name="Lander E."/>
            <person name="Langley C.H."/>
            <person name="Lapoint R."/>
            <person name="Lazzaro B.P."/>
            <person name="Lee S.J."/>
            <person name="Levesque L."/>
            <person name="Li R."/>
            <person name="Lin C.F."/>
            <person name="Lin M.F."/>
            <person name="Lindblad-Toh K."/>
            <person name="Llopart A."/>
            <person name="Long M."/>
            <person name="Low L."/>
            <person name="Lozovsky E."/>
            <person name="Lu J."/>
            <person name="Luo M."/>
            <person name="Machado C.A."/>
            <person name="Makalowski W."/>
            <person name="Marzo M."/>
            <person name="Matsuda M."/>
            <person name="Matzkin L."/>
            <person name="McAllister B."/>
            <person name="McBride C.S."/>
            <person name="McKernan B."/>
            <person name="McKernan K."/>
            <person name="Mendez-Lago M."/>
            <person name="Minx P."/>
            <person name="Mollenhauer M.U."/>
            <person name="Montooth K."/>
            <person name="Mount S.M."/>
            <person name="Mu X."/>
            <person name="Myers E."/>
            <person name="Negre B."/>
            <person name="Newfeld S."/>
            <person name="Nielsen R."/>
            <person name="Noor M.A."/>
            <person name="O'Grady P."/>
            <person name="Pachter L."/>
            <person name="Papaceit M."/>
            <person name="Parisi M.J."/>
            <person name="Parisi M."/>
            <person name="Parts L."/>
            <person name="Pedersen J.S."/>
            <person name="Pesole G."/>
            <person name="Phillippy A.M."/>
            <person name="Ponting C.P."/>
            <person name="Pop M."/>
            <person name="Porcelli D."/>
            <person name="Powell J.R."/>
            <person name="Prohaska S."/>
            <person name="Pruitt K."/>
            <person name="Puig M."/>
            <person name="Quesneville H."/>
            <person name="Ram K.R."/>
            <person name="Rand D."/>
            <person name="Rasmussen M.D."/>
            <person name="Reed L.K."/>
            <person name="Reenan R."/>
            <person name="Reily A."/>
            <person name="Remington K.A."/>
            <person name="Rieger T.T."/>
            <person name="Ritchie M.G."/>
            <person name="Robin C."/>
            <person name="Rogers Y.H."/>
            <person name="Rohde C."/>
            <person name="Rozas J."/>
            <person name="Rubenfield M.J."/>
            <person name="Ruiz A."/>
            <person name="Russo S."/>
            <person name="Salzberg S.L."/>
            <person name="Sanchez-Gracia A."/>
            <person name="Saranga D.J."/>
            <person name="Sato H."/>
            <person name="Schaeffer S.W."/>
            <person name="Schatz M.C."/>
            <person name="Schlenke T."/>
            <person name="Schwartz R."/>
            <person name="Segarra C."/>
            <person name="Singh R.S."/>
            <person name="Sirot L."/>
            <person name="Sirota M."/>
            <person name="Sisneros N.B."/>
            <person name="Smith C.D."/>
            <person name="Smith T.F."/>
            <person name="Spieth J."/>
            <person name="Stage D.E."/>
            <person name="Stark A."/>
            <person name="Stephan W."/>
            <person name="Strausberg R.L."/>
            <person name="Strempel S."/>
            <person name="Sturgill D."/>
            <person name="Sutton G."/>
            <person name="Sutton G.G."/>
            <person name="Tao W."/>
            <person name="Teichmann S."/>
            <person name="Tobari Y.N."/>
            <person name="Tomimura Y."/>
            <person name="Tsolas J.M."/>
            <person name="Valente V.L."/>
            <person name="Venter E."/>
            <person name="Venter J.C."/>
            <person name="Vicario S."/>
            <person name="Vieira F.G."/>
            <person name="Vilella A.J."/>
            <person name="Villasante A."/>
            <person name="Walenz B."/>
            <person name="Wang J."/>
            <person name="Wasserman M."/>
            <person name="Watts T."/>
            <person name="Wilson D."/>
            <person name="Wilson R.K."/>
            <person name="Wing R.A."/>
            <person name="Wolfner M.F."/>
            <person name="Wong A."/>
            <person name="Wong G.K."/>
            <person name="Wu C.I."/>
            <person name="Wu G."/>
            <person name="Yamamoto D."/>
            <person name="Yang H.P."/>
            <person name="Yang S.P."/>
            <person name="Yorke J.A."/>
            <person name="Yoshida K."/>
            <person name="Zdobnov E."/>
            <person name="Zhang P."/>
            <person name="Zhang Y."/>
            <person name="Zimin A.V."/>
            <person name="Baldwin J."/>
            <person name="Abdouelleil A."/>
            <person name="Abdulkadir J."/>
            <person name="Abebe A."/>
            <person name="Abera B."/>
            <person name="Abreu J."/>
            <person name="Acer S.C."/>
            <person name="Aftuck L."/>
            <person name="Alexander A."/>
            <person name="An P."/>
            <person name="Anderson E."/>
            <person name="Anderson S."/>
            <person name="Arachi H."/>
            <person name="Azer M."/>
            <person name="Bachantsang P."/>
            <person name="Barry A."/>
            <person name="Bayul T."/>
            <person name="Berlin A."/>
            <person name="Bessette D."/>
            <person name="Bloom T."/>
            <person name="Blye J."/>
            <person name="Boguslavskiy L."/>
            <person name="Bonnet C."/>
            <person name="Boukhgalter B."/>
            <person name="Bourzgui I."/>
            <person name="Brown A."/>
            <person name="Cahill P."/>
            <person name="Channer S."/>
            <person name="Cheshatsang Y."/>
            <person name="Chuda L."/>
            <person name="Citroen M."/>
            <person name="Collymore A."/>
            <person name="Cooke P."/>
            <person name="Costello M."/>
            <person name="D'Aco K."/>
            <person name="Daza R."/>
            <person name="De Haan G."/>
            <person name="DeGray S."/>
            <person name="DeMaso C."/>
            <person name="Dhargay N."/>
            <person name="Dooley K."/>
            <person name="Dooley E."/>
            <person name="Doricent M."/>
            <person name="Dorje P."/>
            <person name="Dorjee K."/>
            <person name="Dupes A."/>
            <person name="Elong R."/>
            <person name="Falk J."/>
            <person name="Farina A."/>
            <person name="Faro S."/>
            <person name="Ferguson D."/>
            <person name="Fisher S."/>
            <person name="Foley C.D."/>
            <person name="Franke A."/>
            <person name="Friedrich D."/>
            <person name="Gadbois L."/>
            <person name="Gearin G."/>
            <person name="Gearin C.R."/>
            <person name="Giannoukos G."/>
            <person name="Goode T."/>
            <person name="Graham J."/>
            <person name="Grandbois E."/>
            <person name="Grewal S."/>
            <person name="Gyaltsen K."/>
            <person name="Hafez N."/>
            <person name="Hagos B."/>
            <person name="Hall J."/>
            <person name="Henson C."/>
            <person name="Hollinger A."/>
            <person name="Honan T."/>
            <person name="Huard M.D."/>
            <person name="Hughes L."/>
            <person name="Hurhula B."/>
            <person name="Husby M.E."/>
            <person name="Kamat A."/>
            <person name="Kanga B."/>
            <person name="Kashin S."/>
            <person name="Khazanovich D."/>
            <person name="Kisner P."/>
            <person name="Lance K."/>
            <person name="Lara M."/>
            <person name="Lee W."/>
            <person name="Lennon N."/>
            <person name="Letendre F."/>
            <person name="LeVine R."/>
            <person name="Lipovsky A."/>
            <person name="Liu X."/>
            <person name="Liu J."/>
            <person name="Liu S."/>
            <person name="Lokyitsang T."/>
            <person name="Lokyitsang Y."/>
            <person name="Lubonja R."/>
            <person name="Lui A."/>
            <person name="MacDonald P."/>
            <person name="Magnisalis V."/>
            <person name="Maru K."/>
            <person name="Matthews C."/>
            <person name="McCusker W."/>
            <person name="McDonough S."/>
            <person name="Mehta T."/>
            <person name="Meldrim J."/>
            <person name="Meneus L."/>
            <person name="Mihai O."/>
            <person name="Mihalev A."/>
            <person name="Mihova T."/>
            <person name="Mittelman R."/>
            <person name="Mlenga V."/>
            <person name="Montmayeur A."/>
            <person name="Mulrain L."/>
            <person name="Navidi A."/>
            <person name="Naylor J."/>
            <person name="Negash T."/>
            <person name="Nguyen T."/>
            <person name="Nguyen N."/>
            <person name="Nicol R."/>
            <person name="Norbu C."/>
            <person name="Norbu N."/>
            <person name="Novod N."/>
            <person name="O'Neill B."/>
            <person name="Osman S."/>
            <person name="Markiewicz E."/>
            <person name="Oyono O.L."/>
            <person name="Patti C."/>
            <person name="Phunkhang P."/>
            <person name="Pierre F."/>
            <person name="Priest M."/>
            <person name="Raghuraman S."/>
            <person name="Rege F."/>
            <person name="Reyes R."/>
            <person name="Rise C."/>
            <person name="Rogov P."/>
            <person name="Ross K."/>
            <person name="Ryan E."/>
            <person name="Settipalli S."/>
            <person name="Shea T."/>
            <person name="Sherpa N."/>
            <person name="Shi L."/>
            <person name="Shih D."/>
            <person name="Sparrow T."/>
            <person name="Spaulding J."/>
            <person name="Stalker J."/>
            <person name="Stange-Thomann N."/>
            <person name="Stavropoulos S."/>
            <person name="Stone C."/>
            <person name="Strader C."/>
            <person name="Tesfaye S."/>
            <person name="Thomson T."/>
            <person name="Thoulutsang Y."/>
            <person name="Thoulutsang D."/>
            <person name="Topham K."/>
            <person name="Topping I."/>
            <person name="Tsamla T."/>
            <person name="Vassiliev H."/>
            <person name="Vo A."/>
            <person name="Wangchuk T."/>
            <person name="Wangdi T."/>
            <person name="Weiand M."/>
            <person name="Wilkinson J."/>
            <person name="Wilson A."/>
            <person name="Yadav S."/>
            <person name="Young G."/>
            <person name="Yu Q."/>
            <person name="Zembek L."/>
            <person name="Zhong D."/>
            <person name="Zimmer A."/>
            <person name="Zwirko Z."/>
            <person name="Jaffe D.B."/>
            <person name="Alvarez P."/>
            <person name="Brockman W."/>
            <person name="Butler J."/>
            <person name="Chin C."/>
            <person name="Gnerre S."/>
            <person name="Grabherr M."/>
            <person name="Kleber M."/>
            <person name="Mauceli E."/>
            <person name="MacCallum I."/>
        </authorList>
    </citation>
    <scope>NUCLEOTIDE SEQUENCE [LARGE SCALE GENOMIC DNA]</scope>
    <source>
        <strain evidence="2">Tucson 14024-0371.13</strain>
    </source>
</reference>
<dbReference type="Proteomes" id="UP000007801">
    <property type="component" value="Unassembled WGS sequence"/>
</dbReference>
<gene>
    <name evidence="1" type="primary">Dana\GF22426</name>
    <name evidence="1" type="synonym">dana_GLEANR_6396</name>
    <name evidence="1" type="ORF">GF22426</name>
</gene>